<reference evidence="3" key="2">
    <citation type="journal article" date="2011" name="J. Biotechnol.">
        <title>Genome sequence of B. amyloliquefaciens type strain DSM7(T) reveals differences to plant-associated B. amyloliquefaciens FZB42.</title>
        <authorList>
            <person name="Ruckert C."/>
            <person name="Blom J."/>
            <person name="Chen X."/>
            <person name="Reva O."/>
            <person name="Borriss R."/>
        </authorList>
    </citation>
    <scope>NUCLEOTIDE SEQUENCE [LARGE SCALE GENOMIC DNA]</scope>
    <source>
        <strain evidence="3">DSM 7</strain>
    </source>
</reference>
<proteinExistence type="predicted"/>
<dbReference type="Pfam" id="PF13472">
    <property type="entry name" value="Lipase_GDSL_2"/>
    <property type="match status" value="1"/>
</dbReference>
<sequence length="336" mass="37927">MIELNKDLPTSLGGEFRDALDSNFTKIEDALNNFQSDSNMKEIEQKIKENNEEMYKEIRSLIAPEMSPLEVTEQVEQAKTDSKNVKHATLSERIAAETAYSQNSNELNQLLNITDSGHISVDFIKKSNLLNAKKIAILGDSVAHGLRAQYSFGDILKERTGAEVINLSVSGVNMSNNGNNNIYQQALKTSGNDVVIVQGTDDDWCNSIDVGTDEKDITKFYGGFYQVIQQLRMRNKGCKIIVMTATRQAKITNGKIVRRDTDKNKLGLTLADYVDAQKEVCTLLSVPYADMFYTDLFDPYNPAFRKMCMSEGLHPNEIGHQIIFQEICRNYFYYYG</sequence>
<keyword evidence="3" id="KW-1185">Reference proteome</keyword>
<evidence type="ECO:0000259" key="1">
    <source>
        <dbReference type="Pfam" id="PF13472"/>
    </source>
</evidence>
<accession>A0A9P1JF25</accession>
<dbReference type="EMBL" id="FN597644">
    <property type="protein sequence ID" value="CBI41986.1"/>
    <property type="molecule type" value="Genomic_DNA"/>
</dbReference>
<dbReference type="Proteomes" id="UP000006562">
    <property type="component" value="Chromosome"/>
</dbReference>
<protein>
    <submittedName>
        <fullName evidence="2">Lj928 prophage protein RBAM_026730</fullName>
    </submittedName>
</protein>
<feature type="domain" description="SGNH hydrolase-type esterase" evidence="1">
    <location>
        <begin position="138"/>
        <end position="322"/>
    </location>
</feature>
<reference evidence="2 3" key="1">
    <citation type="journal article" date="2011" name="Int. J. Syst. Evol. Microbiol.">
        <title>Relationship of Bacillus amyloliquefaciens clades associated with strains DSM 7T and FZB42T: a proposal for Bacillus amyloliquefaciens subsp. amyloliquefaciens subsp. nov. and Bacillus amyloliquefaciens subsp. plantarum subsp. nov. based on complete genome sequence comparisons.</title>
        <authorList>
            <person name="Borriss R."/>
            <person name="Chen X.H."/>
            <person name="Rueckert C."/>
            <person name="Blom J."/>
            <person name="Becker A."/>
            <person name="Baumgarth B."/>
            <person name="Fan B."/>
            <person name="Pukall R."/>
            <person name="Schumann P."/>
            <person name="Sproer C."/>
            <person name="Junge H."/>
            <person name="Vater J."/>
            <person name="Puhler A."/>
            <person name="Klenk H.P."/>
        </authorList>
    </citation>
    <scope>NUCLEOTIDE SEQUENCE [LARGE SCALE GENOMIC DNA]</scope>
    <source>
        <strain evidence="3">DSM 7</strain>
    </source>
</reference>
<name>A0A9P1JF25_BACAS</name>
<evidence type="ECO:0000313" key="2">
    <source>
        <dbReference type="EMBL" id="CBI41986.1"/>
    </source>
</evidence>
<organism evidence="2 3">
    <name type="scientific">Bacillus amyloliquefaciens (strain ATCC 23350 / DSM 7 / BCRC 11601 / CCUG 28519 / NBRC 15535 / NRRL B-14393 / F)</name>
    <dbReference type="NCBI Taxonomy" id="692420"/>
    <lineage>
        <taxon>Bacteria</taxon>
        <taxon>Bacillati</taxon>
        <taxon>Bacillota</taxon>
        <taxon>Bacilli</taxon>
        <taxon>Bacillales</taxon>
        <taxon>Bacillaceae</taxon>
        <taxon>Bacillus</taxon>
        <taxon>Bacillus amyloliquefaciens group</taxon>
    </lineage>
</organism>
<gene>
    <name evidence="2" type="primary">RBAM_026730</name>
    <name evidence="2" type="ordered locus">BAMF_0860</name>
</gene>
<dbReference type="InterPro" id="IPR036514">
    <property type="entry name" value="SGNH_hydro_sf"/>
</dbReference>
<dbReference type="SUPFAM" id="SSF52266">
    <property type="entry name" value="SGNH hydrolase"/>
    <property type="match status" value="1"/>
</dbReference>
<dbReference type="AlphaFoldDB" id="A0A9P1JF25"/>
<evidence type="ECO:0000313" key="3">
    <source>
        <dbReference type="Proteomes" id="UP000006562"/>
    </source>
</evidence>
<dbReference type="InterPro" id="IPR013830">
    <property type="entry name" value="SGNH_hydro"/>
</dbReference>
<dbReference type="KEGG" id="bao:BAMF_0860"/>
<dbReference type="Gene3D" id="3.40.50.1110">
    <property type="entry name" value="SGNH hydrolase"/>
    <property type="match status" value="1"/>
</dbReference>
<dbReference type="CDD" id="cd00229">
    <property type="entry name" value="SGNH_hydrolase"/>
    <property type="match status" value="1"/>
</dbReference>